<dbReference type="InterPro" id="IPR003746">
    <property type="entry name" value="DUF167"/>
</dbReference>
<dbReference type="SUPFAM" id="SSF69786">
    <property type="entry name" value="YggU-like"/>
    <property type="match status" value="1"/>
</dbReference>
<evidence type="ECO:0000313" key="6">
    <source>
        <dbReference type="Proteomes" id="UP000315925"/>
    </source>
</evidence>
<dbReference type="EMBL" id="CP037899">
    <property type="protein sequence ID" value="QDQ42507.1"/>
    <property type="molecule type" value="Genomic_DNA"/>
</dbReference>
<reference evidence="4" key="2">
    <citation type="journal article" date="2019" name="BMC Genomics">
        <title>Complete genome sequence analysis of the thermoacidophilic verrucomicrobial methanotroph 'Candidatus Methylacidiphilum kamchatkense' strain Kam1 and comparison with its closest relatives.</title>
        <authorList>
            <person name="Kruse T."/>
            <person name="Ratnadevi C.M."/>
            <person name="Erikstad H.A."/>
            <person name="Birkeland N.K."/>
        </authorList>
    </citation>
    <scope>NUCLEOTIDE SEQUENCE</scope>
    <source>
        <strain evidence="4">Kam1</strain>
    </source>
</reference>
<dbReference type="GO" id="GO:0005737">
    <property type="term" value="C:cytoplasm"/>
    <property type="evidence" value="ECO:0007669"/>
    <property type="project" value="TreeGrafter"/>
</dbReference>
<reference evidence="6" key="3">
    <citation type="submission" date="2019-03" db="EMBL/GenBank/DDBJ databases">
        <title>Complete genome of Methylacidiphilum kamchatkense Kam1.</title>
        <authorList>
            <person name="Kruse T."/>
            <person name="Murarilal Ratnadevi C."/>
            <person name="Erikstad H.-A."/>
            <person name="Birkeland N.-K."/>
        </authorList>
    </citation>
    <scope>NUCLEOTIDE SEQUENCE [LARGE SCALE GENOMIC DNA]</scope>
    <source>
        <strain evidence="6">kam1</strain>
    </source>
</reference>
<dbReference type="AlphaFoldDB" id="A0A0C1RN88"/>
<dbReference type="RefSeq" id="WP_039720746.1">
    <property type="nucleotide sequence ID" value="NZ_CP037899.1"/>
</dbReference>
<evidence type="ECO:0000313" key="5">
    <source>
        <dbReference type="Proteomes" id="UP000031594"/>
    </source>
</evidence>
<dbReference type="PANTHER" id="PTHR13420:SF7">
    <property type="entry name" value="UPF0235 PROTEIN C15ORF40"/>
    <property type="match status" value="1"/>
</dbReference>
<dbReference type="NCBIfam" id="TIGR00251">
    <property type="entry name" value="DUF167 family protein"/>
    <property type="match status" value="1"/>
</dbReference>
<dbReference type="HAMAP" id="MF_00634">
    <property type="entry name" value="UPF0235"/>
    <property type="match status" value="1"/>
</dbReference>
<keyword evidence="5" id="KW-1185">Reference proteome</keyword>
<dbReference type="Proteomes" id="UP000031594">
    <property type="component" value="Unassembled WGS sequence"/>
</dbReference>
<organism evidence="4 6">
    <name type="scientific">Methylacidiphilum kamchatkense Kam1</name>
    <dbReference type="NCBI Taxonomy" id="1202785"/>
    <lineage>
        <taxon>Bacteria</taxon>
        <taxon>Pseudomonadati</taxon>
        <taxon>Verrucomicrobiota</taxon>
        <taxon>Methylacidiphilae</taxon>
        <taxon>Methylacidiphilales</taxon>
        <taxon>Methylacidiphilaceae</taxon>
        <taxon>Methylacidiphilum (ex Ratnadevi et al. 2023)</taxon>
    </lineage>
</organism>
<dbReference type="InterPro" id="IPR036591">
    <property type="entry name" value="YggU-like_sf"/>
</dbReference>
<dbReference type="EMBL" id="JQNX01000001">
    <property type="protein sequence ID" value="KIE59492.1"/>
    <property type="molecule type" value="Genomic_DNA"/>
</dbReference>
<sequence length="93" mass="10487">MVSARLMIKVVANAKKTEVVGKHGELIKIKLSAPPVEGKANELLLTFLSDRLEVPKGLLRIEKGEKNRLKTIVIEEWLRKDSPQDFLLKAKVK</sequence>
<gene>
    <name evidence="3" type="ORF">A946_02190</name>
    <name evidence="4" type="ORF">kam1_1281</name>
</gene>
<evidence type="ECO:0000313" key="4">
    <source>
        <dbReference type="EMBL" id="QDQ42507.1"/>
    </source>
</evidence>
<dbReference type="SMART" id="SM01152">
    <property type="entry name" value="DUF167"/>
    <property type="match status" value="1"/>
</dbReference>
<dbReference type="OrthoDB" id="9801972at2"/>
<dbReference type="Pfam" id="PF02594">
    <property type="entry name" value="DUF167"/>
    <property type="match status" value="1"/>
</dbReference>
<protein>
    <recommendedName>
        <fullName evidence="2">UPF0235 protein A946_02190</fullName>
    </recommendedName>
</protein>
<comment type="similarity">
    <text evidence="1 2">Belongs to the UPF0235 family.</text>
</comment>
<evidence type="ECO:0000256" key="2">
    <source>
        <dbReference type="HAMAP-Rule" id="MF_00634"/>
    </source>
</evidence>
<dbReference type="STRING" id="1202785.A946_02190"/>
<dbReference type="Gene3D" id="3.30.1200.10">
    <property type="entry name" value="YggU-like"/>
    <property type="match status" value="1"/>
</dbReference>
<dbReference type="KEGG" id="mkc:kam1_1281"/>
<name>A0A0C1RN88_9BACT</name>
<dbReference type="Proteomes" id="UP000315925">
    <property type="component" value="Chromosome"/>
</dbReference>
<evidence type="ECO:0000313" key="3">
    <source>
        <dbReference type="EMBL" id="KIE59492.1"/>
    </source>
</evidence>
<evidence type="ECO:0000256" key="1">
    <source>
        <dbReference type="ARBA" id="ARBA00010364"/>
    </source>
</evidence>
<proteinExistence type="inferred from homology"/>
<reference evidence="3 5" key="1">
    <citation type="submission" date="2014-08" db="EMBL/GenBank/DDBJ databases">
        <title>Methylacidiphilum kamchatkense strain Kam1 draft genome sequence.</title>
        <authorList>
            <person name="Birkeland N.-K."/>
            <person name="Erikstad H.A."/>
        </authorList>
    </citation>
    <scope>NUCLEOTIDE SEQUENCE [LARGE SCALE GENOMIC DNA]</scope>
    <source>
        <strain evidence="3 5">Kam1</strain>
    </source>
</reference>
<accession>A0A0C1RN88</accession>
<dbReference type="PANTHER" id="PTHR13420">
    <property type="entry name" value="UPF0235 PROTEIN C15ORF40"/>
    <property type="match status" value="1"/>
</dbReference>